<proteinExistence type="predicted"/>
<evidence type="ECO:0000313" key="1">
    <source>
        <dbReference type="EMBL" id="SHM88051.1"/>
    </source>
</evidence>
<reference evidence="1 2" key="1">
    <citation type="submission" date="2016-11" db="EMBL/GenBank/DDBJ databases">
        <authorList>
            <person name="Jaros S."/>
            <person name="Januszkiewicz K."/>
            <person name="Wedrychowicz H."/>
        </authorList>
    </citation>
    <scope>NUCLEOTIDE SEQUENCE [LARGE SCALE GENOMIC DNA]</scope>
    <source>
        <strain evidence="1 2">CGMCC 1.6102</strain>
    </source>
</reference>
<accession>A0A1M7MB48</accession>
<sequence length="139" mass="14251">MSTVSTINDGAAVASSVKVASKQGGLLGEEVVQDFGTAIEVAGIATAQPEITVVGGWVSGVGNLMEGAINASTGGLTTNEIGYQVGKGIVFNHLFKGGDKAVKAETLSKEANNVWQGIIKGWEILSDWAWELDTGGADN</sequence>
<name>A0A1M7MB48_9BACT</name>
<dbReference type="EMBL" id="FRCY01000004">
    <property type="protein sequence ID" value="SHM88051.1"/>
    <property type="molecule type" value="Genomic_DNA"/>
</dbReference>
<organism evidence="1 2">
    <name type="scientific">Cyclobacterium lianum</name>
    <dbReference type="NCBI Taxonomy" id="388280"/>
    <lineage>
        <taxon>Bacteria</taxon>
        <taxon>Pseudomonadati</taxon>
        <taxon>Bacteroidota</taxon>
        <taxon>Cytophagia</taxon>
        <taxon>Cytophagales</taxon>
        <taxon>Cyclobacteriaceae</taxon>
        <taxon>Cyclobacterium</taxon>
    </lineage>
</organism>
<evidence type="ECO:0000313" key="2">
    <source>
        <dbReference type="Proteomes" id="UP000184513"/>
    </source>
</evidence>
<dbReference type="AlphaFoldDB" id="A0A1M7MB48"/>
<dbReference type="Proteomes" id="UP000184513">
    <property type="component" value="Unassembled WGS sequence"/>
</dbReference>
<keyword evidence="2" id="KW-1185">Reference proteome</keyword>
<protein>
    <submittedName>
        <fullName evidence="1">Uncharacterized protein</fullName>
    </submittedName>
</protein>
<gene>
    <name evidence="1" type="ORF">SAMN04488057_104202</name>
</gene>